<dbReference type="EMBL" id="MEUT01000058">
    <property type="protein sequence ID" value="OGC48973.1"/>
    <property type="molecule type" value="Genomic_DNA"/>
</dbReference>
<dbReference type="Gene3D" id="1.20.5.1150">
    <property type="entry name" value="Ribosomal protein S8"/>
    <property type="match status" value="1"/>
</dbReference>
<organism evidence="8 9">
    <name type="scientific">candidate division WWE3 bacterium RBG_16_37_10</name>
    <dbReference type="NCBI Taxonomy" id="1802610"/>
    <lineage>
        <taxon>Bacteria</taxon>
        <taxon>Katanobacteria</taxon>
    </lineage>
</organism>
<evidence type="ECO:0000256" key="3">
    <source>
        <dbReference type="ARBA" id="ARBA00023274"/>
    </source>
</evidence>
<dbReference type="NCBIfam" id="TIGR00030">
    <property type="entry name" value="S21p"/>
    <property type="match status" value="1"/>
</dbReference>
<dbReference type="InterPro" id="IPR038380">
    <property type="entry name" value="Ribosomal_bS21_sf"/>
</dbReference>
<comment type="caution">
    <text evidence="8">The sequence shown here is derived from an EMBL/GenBank/DDBJ whole genome shotgun (WGS) entry which is preliminary data.</text>
</comment>
<evidence type="ECO:0000313" key="8">
    <source>
        <dbReference type="EMBL" id="OGC48973.1"/>
    </source>
</evidence>
<evidence type="ECO:0000256" key="1">
    <source>
        <dbReference type="ARBA" id="ARBA00006640"/>
    </source>
</evidence>
<dbReference type="STRING" id="1802610.A2W32_02625"/>
<dbReference type="PANTHER" id="PTHR21109">
    <property type="entry name" value="MITOCHONDRIAL 28S RIBOSOMAL PROTEIN S21"/>
    <property type="match status" value="1"/>
</dbReference>
<protein>
    <recommendedName>
        <fullName evidence="4 5">Small ribosomal subunit protein bS21</fullName>
    </recommendedName>
</protein>
<dbReference type="PANTHER" id="PTHR21109:SF0">
    <property type="entry name" value="SMALL RIBOSOMAL SUBUNIT PROTEIN BS21M"/>
    <property type="match status" value="1"/>
</dbReference>
<name>A0A1F4UXM0_UNCKA</name>
<dbReference type="AlphaFoldDB" id="A0A1F4UXM0"/>
<dbReference type="GO" id="GO:0003735">
    <property type="term" value="F:structural constituent of ribosome"/>
    <property type="evidence" value="ECO:0007669"/>
    <property type="project" value="InterPro"/>
</dbReference>
<keyword evidence="3 5" id="KW-0687">Ribonucleoprotein</keyword>
<sequence>MTKIKVRNGESLEQALRRFNREVQKSGILDEIKLRERFQKPSELKRLQKKERARKIASDRRRGF</sequence>
<keyword evidence="2 5" id="KW-0689">Ribosomal protein</keyword>
<dbReference type="Pfam" id="PF01165">
    <property type="entry name" value="Ribosomal_S21"/>
    <property type="match status" value="1"/>
</dbReference>
<evidence type="ECO:0000256" key="4">
    <source>
        <dbReference type="ARBA" id="ARBA00035135"/>
    </source>
</evidence>
<dbReference type="InterPro" id="IPR001911">
    <property type="entry name" value="Ribosomal_bS21"/>
</dbReference>
<feature type="region of interest" description="Disordered" evidence="7">
    <location>
        <begin position="43"/>
        <end position="64"/>
    </location>
</feature>
<evidence type="ECO:0000256" key="2">
    <source>
        <dbReference type="ARBA" id="ARBA00022980"/>
    </source>
</evidence>
<dbReference type="GO" id="GO:1990904">
    <property type="term" value="C:ribonucleoprotein complex"/>
    <property type="evidence" value="ECO:0007669"/>
    <property type="project" value="UniProtKB-KW"/>
</dbReference>
<accession>A0A1F4UXM0</accession>
<evidence type="ECO:0000256" key="7">
    <source>
        <dbReference type="SAM" id="MobiDB-lite"/>
    </source>
</evidence>
<proteinExistence type="inferred from homology"/>
<gene>
    <name evidence="5" type="primary">rpsU</name>
    <name evidence="8" type="ORF">A2W32_02625</name>
</gene>
<dbReference type="GO" id="GO:0006412">
    <property type="term" value="P:translation"/>
    <property type="evidence" value="ECO:0007669"/>
    <property type="project" value="UniProtKB-UniRule"/>
</dbReference>
<comment type="similarity">
    <text evidence="1 5 6">Belongs to the bacterial ribosomal protein bS21 family.</text>
</comment>
<feature type="compositionally biased region" description="Basic and acidic residues" evidence="7">
    <location>
        <begin position="54"/>
        <end position="64"/>
    </location>
</feature>
<dbReference type="GO" id="GO:0005840">
    <property type="term" value="C:ribosome"/>
    <property type="evidence" value="ECO:0007669"/>
    <property type="project" value="UniProtKB-KW"/>
</dbReference>
<dbReference type="HAMAP" id="MF_00358">
    <property type="entry name" value="Ribosomal_bS21"/>
    <property type="match status" value="1"/>
</dbReference>
<dbReference type="Proteomes" id="UP000177371">
    <property type="component" value="Unassembled WGS sequence"/>
</dbReference>
<evidence type="ECO:0000313" key="9">
    <source>
        <dbReference type="Proteomes" id="UP000177371"/>
    </source>
</evidence>
<reference evidence="8 9" key="1">
    <citation type="journal article" date="2016" name="Nat. Commun.">
        <title>Thousands of microbial genomes shed light on interconnected biogeochemical processes in an aquifer system.</title>
        <authorList>
            <person name="Anantharaman K."/>
            <person name="Brown C.T."/>
            <person name="Hug L.A."/>
            <person name="Sharon I."/>
            <person name="Castelle C.J."/>
            <person name="Probst A.J."/>
            <person name="Thomas B.C."/>
            <person name="Singh A."/>
            <person name="Wilkins M.J."/>
            <person name="Karaoz U."/>
            <person name="Brodie E.L."/>
            <person name="Williams K.H."/>
            <person name="Hubbard S.S."/>
            <person name="Banfield J.F."/>
        </authorList>
    </citation>
    <scope>NUCLEOTIDE SEQUENCE [LARGE SCALE GENOMIC DNA]</scope>
</reference>
<evidence type="ECO:0000256" key="5">
    <source>
        <dbReference type="HAMAP-Rule" id="MF_00358"/>
    </source>
</evidence>
<evidence type="ECO:0000256" key="6">
    <source>
        <dbReference type="RuleBase" id="RU000667"/>
    </source>
</evidence>
<dbReference type="PRINTS" id="PR00976">
    <property type="entry name" value="RIBOSOMALS21"/>
</dbReference>